<comment type="caution">
    <text evidence="2">The sequence shown here is derived from an EMBL/GenBank/DDBJ whole genome shotgun (WGS) entry which is preliminary data.</text>
</comment>
<dbReference type="InterPro" id="IPR036390">
    <property type="entry name" value="WH_DNA-bd_sf"/>
</dbReference>
<accession>A0A931CQE2</accession>
<evidence type="ECO:0000313" key="2">
    <source>
        <dbReference type="EMBL" id="MBG0741122.1"/>
    </source>
</evidence>
<evidence type="ECO:0000313" key="3">
    <source>
        <dbReference type="Proteomes" id="UP000655366"/>
    </source>
</evidence>
<dbReference type="AlphaFoldDB" id="A0A931CQE2"/>
<dbReference type="EMBL" id="JADNYM010000025">
    <property type="protein sequence ID" value="MBG0741122.1"/>
    <property type="molecule type" value="Genomic_DNA"/>
</dbReference>
<dbReference type="Pfam" id="PF12802">
    <property type="entry name" value="MarR_2"/>
    <property type="match status" value="1"/>
</dbReference>
<dbReference type="RefSeq" id="WP_196398058.1">
    <property type="nucleotide sequence ID" value="NZ_JADNYM010000025.1"/>
</dbReference>
<dbReference type="SMART" id="SM00347">
    <property type="entry name" value="HTH_MARR"/>
    <property type="match status" value="1"/>
</dbReference>
<feature type="domain" description="HTH marR-type" evidence="1">
    <location>
        <begin position="28"/>
        <end position="125"/>
    </location>
</feature>
<name>A0A931CQE2_9MICC</name>
<protein>
    <recommendedName>
        <fullName evidence="1">HTH marR-type domain-containing protein</fullName>
    </recommendedName>
</protein>
<dbReference type="PANTHER" id="PTHR33164:SF43">
    <property type="entry name" value="HTH-TYPE TRANSCRIPTIONAL REPRESSOR YETL"/>
    <property type="match status" value="1"/>
</dbReference>
<dbReference type="InterPro" id="IPR039422">
    <property type="entry name" value="MarR/SlyA-like"/>
</dbReference>
<organism evidence="2 3">
    <name type="scientific">Arthrobacter terrae</name>
    <dbReference type="NCBI Taxonomy" id="2935737"/>
    <lineage>
        <taxon>Bacteria</taxon>
        <taxon>Bacillati</taxon>
        <taxon>Actinomycetota</taxon>
        <taxon>Actinomycetes</taxon>
        <taxon>Micrococcales</taxon>
        <taxon>Micrococcaceae</taxon>
        <taxon>Arthrobacter</taxon>
    </lineage>
</organism>
<dbReference type="Proteomes" id="UP000655366">
    <property type="component" value="Unassembled WGS sequence"/>
</dbReference>
<dbReference type="PANTHER" id="PTHR33164">
    <property type="entry name" value="TRANSCRIPTIONAL REGULATOR, MARR FAMILY"/>
    <property type="match status" value="1"/>
</dbReference>
<dbReference type="GO" id="GO:0006950">
    <property type="term" value="P:response to stress"/>
    <property type="evidence" value="ECO:0007669"/>
    <property type="project" value="TreeGrafter"/>
</dbReference>
<sequence length="302" mass="33341">MSEQHLAPSELRYLLLAISREWERAVLDQGSTRDLTSAQVEILLMLNESGSRSMQELGDMLLLNRDPFRSVDSLVAKGLVERGSGTDKRKVLWSLTDNGITTADSIIAADFALLKKFVGPHPAEHTSMLVRLLRELQMTVAPSSLLEQRFGTQQTPAAQLLAASTTSQTQKNRSESVSLRLHKVIEIKDAGDSRQAYEKYGPLMAERNMTMSYKSWETLVEQGGPASDYFLNYLSEVLTGTVSYLLTDDDETIREVENRMRAENALSLAGVIGFGGRGTLDSGALQALAELVQKRLGTSEKD</sequence>
<reference evidence="2 3" key="1">
    <citation type="submission" date="2020-11" db="EMBL/GenBank/DDBJ databases">
        <title>Arthrobacter antarcticus sp. nov., isolated from Antarctic Soil.</title>
        <authorList>
            <person name="Li J."/>
        </authorList>
    </citation>
    <scope>NUCLEOTIDE SEQUENCE [LARGE SCALE GENOMIC DNA]</scope>
    <source>
        <strain evidence="2 3">Z1-20</strain>
    </source>
</reference>
<dbReference type="GO" id="GO:0003700">
    <property type="term" value="F:DNA-binding transcription factor activity"/>
    <property type="evidence" value="ECO:0007669"/>
    <property type="project" value="InterPro"/>
</dbReference>
<dbReference type="InterPro" id="IPR000835">
    <property type="entry name" value="HTH_MarR-typ"/>
</dbReference>
<gene>
    <name evidence="2" type="ORF">IV500_17260</name>
</gene>
<keyword evidence="3" id="KW-1185">Reference proteome</keyword>
<dbReference type="SUPFAM" id="SSF46785">
    <property type="entry name" value="Winged helix' DNA-binding domain"/>
    <property type="match status" value="1"/>
</dbReference>
<evidence type="ECO:0000259" key="1">
    <source>
        <dbReference type="SMART" id="SM00347"/>
    </source>
</evidence>
<dbReference type="InterPro" id="IPR036388">
    <property type="entry name" value="WH-like_DNA-bd_sf"/>
</dbReference>
<proteinExistence type="predicted"/>
<dbReference type="Gene3D" id="1.10.10.10">
    <property type="entry name" value="Winged helix-like DNA-binding domain superfamily/Winged helix DNA-binding domain"/>
    <property type="match status" value="1"/>
</dbReference>